<sequence>MHVDFTARLYNRSALIHQEGPITTGNLYGISIPPRPERRGILGIEGMNAAGIHGNVNVIGYFYAMDRSIISLFLLTIMQLLINDSS</sequence>
<reference evidence="1 2" key="1">
    <citation type="submission" date="2016-12" db="EMBL/GenBank/DDBJ databases">
        <authorList>
            <person name="Song W.-J."/>
            <person name="Kurnit D.M."/>
        </authorList>
    </citation>
    <scope>NUCLEOTIDE SEQUENCE [LARGE SCALE GENOMIC DNA]</scope>
    <source>
        <strain evidence="1 2">IMCC3135</strain>
    </source>
</reference>
<accession>A0A2Z2P288</accession>
<protein>
    <submittedName>
        <fullName evidence="1">Uncharacterized protein</fullName>
    </submittedName>
</protein>
<dbReference type="Proteomes" id="UP000250079">
    <property type="component" value="Chromosome"/>
</dbReference>
<proteinExistence type="predicted"/>
<gene>
    <name evidence="1" type="ORF">IMCC3135_33335</name>
</gene>
<name>A0A2Z2P288_9GAMM</name>
<evidence type="ECO:0000313" key="1">
    <source>
        <dbReference type="EMBL" id="ASJ76711.1"/>
    </source>
</evidence>
<dbReference type="AlphaFoldDB" id="A0A2Z2P288"/>
<keyword evidence="2" id="KW-1185">Reference proteome</keyword>
<evidence type="ECO:0000313" key="2">
    <source>
        <dbReference type="Proteomes" id="UP000250079"/>
    </source>
</evidence>
<dbReference type="EMBL" id="CP018632">
    <property type="protein sequence ID" value="ASJ76711.1"/>
    <property type="molecule type" value="Genomic_DNA"/>
</dbReference>
<organism evidence="1 2">
    <name type="scientific">Granulosicoccus antarcticus IMCC3135</name>
    <dbReference type="NCBI Taxonomy" id="1192854"/>
    <lineage>
        <taxon>Bacteria</taxon>
        <taxon>Pseudomonadati</taxon>
        <taxon>Pseudomonadota</taxon>
        <taxon>Gammaproteobacteria</taxon>
        <taxon>Chromatiales</taxon>
        <taxon>Granulosicoccaceae</taxon>
        <taxon>Granulosicoccus</taxon>
    </lineage>
</organism>
<dbReference type="KEGG" id="gai:IMCC3135_33335"/>